<dbReference type="InterPro" id="IPR025463">
    <property type="entry name" value="DUF4314"/>
</dbReference>
<evidence type="ECO:0000313" key="3">
    <source>
        <dbReference type="Proteomes" id="UP000464314"/>
    </source>
</evidence>
<dbReference type="EMBL" id="CP048000">
    <property type="protein sequence ID" value="QHQ62665.1"/>
    <property type="molecule type" value="Genomic_DNA"/>
</dbReference>
<dbReference type="Proteomes" id="UP000464314">
    <property type="component" value="Chromosome"/>
</dbReference>
<evidence type="ECO:0000313" key="2">
    <source>
        <dbReference type="EMBL" id="QHQ62665.1"/>
    </source>
</evidence>
<dbReference type="RefSeq" id="WP_161839486.1">
    <property type="nucleotide sequence ID" value="NZ_CP048000.1"/>
</dbReference>
<proteinExistence type="predicted"/>
<sequence length="75" mass="8152">MRGISAETLKGLRDSYTPGARVVLIEMNDPYTKLIPGDKGTVTSVDDIGTIHVKWDRGGSLGVVFGEDSCRKIEE</sequence>
<protein>
    <submittedName>
        <fullName evidence="2">DUF4314 domain-containing protein</fullName>
    </submittedName>
</protein>
<reference evidence="2 3" key="1">
    <citation type="submission" date="2020-01" db="EMBL/GenBank/DDBJ databases">
        <title>Genome analysis of Anaerocolumna sp. CBA3638.</title>
        <authorList>
            <person name="Kim J."/>
            <person name="Roh S.W."/>
        </authorList>
    </citation>
    <scope>NUCLEOTIDE SEQUENCE [LARGE SCALE GENOMIC DNA]</scope>
    <source>
        <strain evidence="2 3">CBA3638</strain>
    </source>
</reference>
<organism evidence="2 3">
    <name type="scientific">Anaerocolumna sedimenticola</name>
    <dbReference type="NCBI Taxonomy" id="2696063"/>
    <lineage>
        <taxon>Bacteria</taxon>
        <taxon>Bacillati</taxon>
        <taxon>Bacillota</taxon>
        <taxon>Clostridia</taxon>
        <taxon>Lachnospirales</taxon>
        <taxon>Lachnospiraceae</taxon>
        <taxon>Anaerocolumna</taxon>
    </lineage>
</organism>
<gene>
    <name evidence="2" type="ORF">Ana3638_19335</name>
</gene>
<dbReference type="KEGG" id="anr:Ana3638_19335"/>
<accession>A0A6P1TT93</accession>
<keyword evidence="3" id="KW-1185">Reference proteome</keyword>
<dbReference type="Pfam" id="PF14192">
    <property type="entry name" value="DUF4314"/>
    <property type="match status" value="1"/>
</dbReference>
<feature type="domain" description="DUF4314" evidence="1">
    <location>
        <begin position="6"/>
        <end position="73"/>
    </location>
</feature>
<dbReference type="AlphaFoldDB" id="A0A6P1TT93"/>
<evidence type="ECO:0000259" key="1">
    <source>
        <dbReference type="Pfam" id="PF14192"/>
    </source>
</evidence>
<name>A0A6P1TT93_9FIRM</name>